<protein>
    <submittedName>
        <fullName evidence="2">Tetratricopeptide repeat protein</fullName>
    </submittedName>
</protein>
<dbReference type="InterPro" id="IPR019734">
    <property type="entry name" value="TPR_rpt"/>
</dbReference>
<organism evidence="2">
    <name type="scientific">candidate division TA06 bacterium ADurb.Bin131</name>
    <dbReference type="NCBI Taxonomy" id="1852827"/>
    <lineage>
        <taxon>Bacteria</taxon>
        <taxon>Bacteria division TA06</taxon>
    </lineage>
</organism>
<proteinExistence type="predicted"/>
<comment type="caution">
    <text evidence="2">The sequence shown here is derived from an EMBL/GenBank/DDBJ whole genome shotgun (WGS) entry which is preliminary data.</text>
</comment>
<dbReference type="Gene3D" id="1.25.40.10">
    <property type="entry name" value="Tetratricopeptide repeat domain"/>
    <property type="match status" value="2"/>
</dbReference>
<accession>A0A1V6C9Y0</accession>
<dbReference type="AlphaFoldDB" id="A0A1V6C9Y0"/>
<reference evidence="2" key="1">
    <citation type="submission" date="2017-02" db="EMBL/GenBank/DDBJ databases">
        <title>Delving into the versatile metabolic prowess of the omnipresent phylum Bacteroidetes.</title>
        <authorList>
            <person name="Nobu M.K."/>
            <person name="Mei R."/>
            <person name="Narihiro T."/>
            <person name="Kuroda K."/>
            <person name="Liu W.-T."/>
        </authorList>
    </citation>
    <scope>NUCLEOTIDE SEQUENCE</scope>
    <source>
        <strain evidence="2">ADurb.Bin131</strain>
    </source>
</reference>
<dbReference type="SUPFAM" id="SSF81901">
    <property type="entry name" value="HCP-like"/>
    <property type="match status" value="1"/>
</dbReference>
<gene>
    <name evidence="2" type="ORF">BWX89_00841</name>
</gene>
<keyword evidence="1" id="KW-0802">TPR repeat</keyword>
<evidence type="ECO:0000313" key="2">
    <source>
        <dbReference type="EMBL" id="OQB73695.1"/>
    </source>
</evidence>
<feature type="repeat" description="TPR" evidence="1">
    <location>
        <begin position="149"/>
        <end position="182"/>
    </location>
</feature>
<evidence type="ECO:0000256" key="1">
    <source>
        <dbReference type="PROSITE-ProRule" id="PRU00339"/>
    </source>
</evidence>
<sequence length="778" mass="88982">MNGKMSKKILYVFLLVFLLSKTIHTQEKITVNDVSKLFNKGDFSAVVDLATKAIKEGADIPEFYYYLGMSYSKLTKNPEAIQFLKLYLNKADYSKNVGLIRSGFQEIVSIYKAEKDYSSIMEFGDSFLEKLKTGKDTQQIESFCKSILANLYGEIGNQKMTDKDYAGAIQLYKKVLEYRPNDVIFMQRIASCYKSEGKKEEAAEYYLMAAIAWKSWTSKVDNLLALVDLIWDEEKFEDYAKKSEQDSISYNFILAANDIKKHNYNNAFSRMKNIEDSVGSKGTISSRMVDKLSSKVNKDPLLFYSFIIAYPDHYSVVSMLDTLSNLGRNNPENAKLIRETFAPSLAKLIDENPELVSLRKLFGRIVDLKFLGIPENDKTATEKIGIFEEFRKKYPDDAAVADIIRREASLYVDVLRDYKNGKDLYEILVKKYNQKNFIPQLAKCLINLGENEQGFILLKDFLSGENIGEYAKFQAGQLLIQANYFDEGVRVLTGIISTTKNSGLKRQAEDILKGFRQYLKEDITFETTVSFVVLDINQKQYYYTNFISITKDDPVLFQESETIDIVPFSKDRKTITCTINCLSNTEISFTEPHALIFKENGSYVFSLRKTVPFMPDCWRKPGGVSLIFPWQDLKTENIRVVRDCAIESETGISTTMFKGLKQGMKVEVYFSGRAGRFISVFPESSDSVPGGTMAFYPSTDTFEIKINFKPNSDVLAYYPKIKISEETVSESMVDSIVSEFSLDTQRTSFNILFNEEIKVRSVLRRSETIYEIDEKIDL</sequence>
<dbReference type="SMART" id="SM00028">
    <property type="entry name" value="TPR"/>
    <property type="match status" value="3"/>
</dbReference>
<name>A0A1V6C9Y0_UNCT6</name>
<dbReference type="PROSITE" id="PS50005">
    <property type="entry name" value="TPR"/>
    <property type="match status" value="1"/>
</dbReference>
<dbReference type="Proteomes" id="UP000485562">
    <property type="component" value="Unassembled WGS sequence"/>
</dbReference>
<dbReference type="InterPro" id="IPR011990">
    <property type="entry name" value="TPR-like_helical_dom_sf"/>
</dbReference>
<dbReference type="EMBL" id="MWDQ01000069">
    <property type="protein sequence ID" value="OQB73695.1"/>
    <property type="molecule type" value="Genomic_DNA"/>
</dbReference>